<dbReference type="GO" id="GO:0003968">
    <property type="term" value="F:RNA-directed RNA polymerase activity"/>
    <property type="evidence" value="ECO:0007669"/>
    <property type="project" value="UniProtKB-KW"/>
</dbReference>
<evidence type="ECO:0000313" key="11">
    <source>
        <dbReference type="EMBL" id="RDW61285.1"/>
    </source>
</evidence>
<evidence type="ECO:0000256" key="7">
    <source>
        <dbReference type="ARBA" id="ARBA00048744"/>
    </source>
</evidence>
<dbReference type="PANTHER" id="PTHR23079:SF55">
    <property type="entry name" value="RNA-DIRECTED RNA POLYMERASE"/>
    <property type="match status" value="1"/>
</dbReference>
<dbReference type="InterPro" id="IPR058752">
    <property type="entry name" value="RDRP_C_head"/>
</dbReference>
<feature type="domain" description="RRM" evidence="10">
    <location>
        <begin position="50"/>
        <end position="121"/>
    </location>
</feature>
<feature type="compositionally biased region" description="Acidic residues" evidence="9">
    <location>
        <begin position="1294"/>
        <end position="1307"/>
    </location>
</feature>
<dbReference type="InterPro" id="IPR057596">
    <property type="entry name" value="RDRP_core"/>
</dbReference>
<evidence type="ECO:0000256" key="2">
    <source>
        <dbReference type="ARBA" id="ARBA00022484"/>
    </source>
</evidence>
<keyword evidence="2 8" id="KW-0696">RNA-directed RNA polymerase</keyword>
<evidence type="ECO:0000313" key="12">
    <source>
        <dbReference type="Proteomes" id="UP000256328"/>
    </source>
</evidence>
<dbReference type="GO" id="GO:0030422">
    <property type="term" value="P:siRNA processing"/>
    <property type="evidence" value="ECO:0007669"/>
    <property type="project" value="TreeGrafter"/>
</dbReference>
<gene>
    <name evidence="11" type="ORF">BP5796_11177</name>
</gene>
<dbReference type="OrthoDB" id="6513042at2759"/>
<keyword evidence="5 8" id="KW-0694">RNA-binding</keyword>
<keyword evidence="3 8" id="KW-0808">Transferase</keyword>
<name>A0A3D8QHK6_9HELO</name>
<sequence>MAYHTQIPASRRSGPAPQGAFGDDIGSGWSTPSAVLLREKADWQLHPELNLRVSGLPSSMDTWMLKKAFEKEGNIVYLNLLGNHGQRTGDATVRFSPPPATAFWVSGLYTLRFGDVTCNVRIRVEPLKKLFQVQSPVRKHISYAETMKLHASTLQFGIMLEENTYMPMCTLTSNKTDDLTFTVDLRQKRIMVDFLVRFQDPRSMGSHDPRVAHSIGYLDRINRFRFEMPFGLLKVLKTTEEGDKDFSFLISLDSPPRFFKKLVEERKTHSPDASSWSEHDTWWRHTDIVYNPYSLKVTRVALAKERPVIDIGRWRSYKFVFPRSRNPKAISDMMRAALQDFNITTTETDAHNTPERSSLLWSMIVQPVSVHANANRDSLVSDGAAQLSADLQSLDDGESMVHLPFEVRYQLEVCLSRDLINEYNISREFVLHLANMARLGSAKARSILEYVAEQGKRVYDPMTIFTNPEALAYSPNTKIPHYCGYTRKATVTPTTIVFNTPTVETTNRVTRHYAKENDDGRFLRVQFTDEDFQGRISSNADKMCDDEVYTRVYRTLYNGIQIGDRHYQFLAFGNSQFRENGAYFFCATEHLTCDDIRKWMGNFKHIRVPAKYAARLGQCFSTTRAIVGLSAPVIVKIPDIERNGHNFSDGVGKISSFLAQMIAAELGYGIIPSAFQFRLGGCKGVLVISDDAKDQEVHIRESQQKFAATYNGLEIIRSAQFSSATLNRQTITILSALGVPDNVFLQMLSEQLADYQSAVEDVEVARTLLLRYVDDNHMTEKIAHLISNGFMACRDPFVLSLLHLWRSWSIKLLKEKAKIIVEEGAFLLGCVDETDSLKGFITPGSSNTNGTDEENLPQIFVQISDRADPSQYGIIQGICLIGRNPSLHPGDIRVVKAIDVPSLHHLRNVVVFPQQGDRDIPSMCSGGDLDGDDFFVIWDKSLRPREWNSEPMDYQSSVKPVELDRSVKVTDLIKFFVRFMKNDALPTIAHNHLAQADYLTGGVKDPKCLELASLHSKAVDYVKTGQPAEMPKRLKVARWPHFMEKKHKPKDKIYHSQKILGQLYDRVESVEFVPQYEEPFDKRILRAFKLEDQLLKSARQVKSQYDTALRRIMAQQEIATEFEVWTTFVLSKPRVGSDYKIQEDMNVISGALKARFQKVCFDRAGGKEYKVLGPFVAAMYQVTKEELDIVLAECRSTKTGGGREVPKRKIEPKNMPLISFPWLFEDVLCRIATGRDVFDDVKDLAILSLAVKTEASQRKCGVGKDDDSQGYIKIDDGVIIHRGEELDIFRPAPDSDELSSDDGESDELYSLQREHKTQPSQFSEQLDIRGYDPVVDLKAEQYPHELYETGVEDVVPRTQLDGLISFSVEDRISSTTEPTSIDDSSLILENTPSQIHSVDNEQVNLPAGTDNRSSIHSSALKEMSQVGKSQEYHAFVEEEEVILEENGPEASLDRLVQLMKM</sequence>
<evidence type="ECO:0000256" key="5">
    <source>
        <dbReference type="ARBA" id="ARBA00022884"/>
    </source>
</evidence>
<dbReference type="CDD" id="cd00590">
    <property type="entry name" value="RRM_SF"/>
    <property type="match status" value="1"/>
</dbReference>
<evidence type="ECO:0000256" key="3">
    <source>
        <dbReference type="ARBA" id="ARBA00022679"/>
    </source>
</evidence>
<protein>
    <recommendedName>
        <fullName evidence="8">RNA-dependent RNA polymerase</fullName>
        <ecNumber evidence="8">2.7.7.48</ecNumber>
    </recommendedName>
</protein>
<dbReference type="Pfam" id="PF05183">
    <property type="entry name" value="RdRP"/>
    <property type="match status" value="1"/>
</dbReference>
<feature type="region of interest" description="Disordered" evidence="9">
    <location>
        <begin position="1"/>
        <end position="26"/>
    </location>
</feature>
<keyword evidence="6" id="KW-0943">RNA-mediated gene silencing</keyword>
<dbReference type="InterPro" id="IPR035979">
    <property type="entry name" value="RBD_domain_sf"/>
</dbReference>
<dbReference type="InterPro" id="IPR007855">
    <property type="entry name" value="RDRP"/>
</dbReference>
<dbReference type="SMART" id="SM00360">
    <property type="entry name" value="RRM"/>
    <property type="match status" value="1"/>
</dbReference>
<organism evidence="11 12">
    <name type="scientific">Coleophoma crateriformis</name>
    <dbReference type="NCBI Taxonomy" id="565419"/>
    <lineage>
        <taxon>Eukaryota</taxon>
        <taxon>Fungi</taxon>
        <taxon>Dikarya</taxon>
        <taxon>Ascomycota</taxon>
        <taxon>Pezizomycotina</taxon>
        <taxon>Leotiomycetes</taxon>
        <taxon>Helotiales</taxon>
        <taxon>Dermateaceae</taxon>
        <taxon>Coleophoma</taxon>
    </lineage>
</organism>
<evidence type="ECO:0000256" key="8">
    <source>
        <dbReference type="RuleBase" id="RU363098"/>
    </source>
</evidence>
<keyword evidence="4 8" id="KW-0548">Nucleotidyltransferase</keyword>
<dbReference type="SUPFAM" id="SSF54928">
    <property type="entry name" value="RNA-binding domain, RBD"/>
    <property type="match status" value="1"/>
</dbReference>
<dbReference type="EC" id="2.7.7.48" evidence="8"/>
<evidence type="ECO:0000259" key="10">
    <source>
        <dbReference type="SMART" id="SM00360"/>
    </source>
</evidence>
<evidence type="ECO:0000256" key="1">
    <source>
        <dbReference type="ARBA" id="ARBA00005762"/>
    </source>
</evidence>
<reference evidence="11 12" key="1">
    <citation type="journal article" date="2018" name="IMA Fungus">
        <title>IMA Genome-F 9: Draft genome sequence of Annulohypoxylon stygium, Aspergillus mulundensis, Berkeleyomyces basicola (syn. Thielaviopsis basicola), Ceratocystis smalleyi, two Cercospora beticola strains, Coleophoma cylindrospora, Fusarium fracticaudum, Phialophora cf. hyalina, and Morchella septimelata.</title>
        <authorList>
            <person name="Wingfield B.D."/>
            <person name="Bills G.F."/>
            <person name="Dong Y."/>
            <person name="Huang W."/>
            <person name="Nel W.J."/>
            <person name="Swalarsk-Parry B.S."/>
            <person name="Vaghefi N."/>
            <person name="Wilken P.M."/>
            <person name="An Z."/>
            <person name="de Beer Z.W."/>
            <person name="De Vos L."/>
            <person name="Chen L."/>
            <person name="Duong T.A."/>
            <person name="Gao Y."/>
            <person name="Hammerbacher A."/>
            <person name="Kikkert J.R."/>
            <person name="Li Y."/>
            <person name="Li H."/>
            <person name="Li K."/>
            <person name="Li Q."/>
            <person name="Liu X."/>
            <person name="Ma X."/>
            <person name="Naidoo K."/>
            <person name="Pethybridge S.J."/>
            <person name="Sun J."/>
            <person name="Steenkamp E.T."/>
            <person name="van der Nest M.A."/>
            <person name="van Wyk S."/>
            <person name="Wingfield M.J."/>
            <person name="Xiong C."/>
            <person name="Yue Q."/>
            <person name="Zhang X."/>
        </authorList>
    </citation>
    <scope>NUCLEOTIDE SEQUENCE [LARGE SCALE GENOMIC DNA]</scope>
    <source>
        <strain evidence="11 12">BP5796</strain>
    </source>
</reference>
<dbReference type="GO" id="GO:0031380">
    <property type="term" value="C:nuclear RNA-directed RNA polymerase complex"/>
    <property type="evidence" value="ECO:0007669"/>
    <property type="project" value="TreeGrafter"/>
</dbReference>
<dbReference type="EMBL" id="PDLN01000018">
    <property type="protein sequence ID" value="RDW61285.1"/>
    <property type="molecule type" value="Genomic_DNA"/>
</dbReference>
<feature type="region of interest" description="Disordered" evidence="9">
    <location>
        <begin position="1290"/>
        <end position="1323"/>
    </location>
</feature>
<comment type="catalytic activity">
    <reaction evidence="7 8">
        <text>RNA(n) + a ribonucleoside 5'-triphosphate = RNA(n+1) + diphosphate</text>
        <dbReference type="Rhea" id="RHEA:21248"/>
        <dbReference type="Rhea" id="RHEA-COMP:14527"/>
        <dbReference type="Rhea" id="RHEA-COMP:17342"/>
        <dbReference type="ChEBI" id="CHEBI:33019"/>
        <dbReference type="ChEBI" id="CHEBI:61557"/>
        <dbReference type="ChEBI" id="CHEBI:140395"/>
        <dbReference type="EC" id="2.7.7.48"/>
    </reaction>
</comment>
<proteinExistence type="inferred from homology"/>
<evidence type="ECO:0000256" key="4">
    <source>
        <dbReference type="ARBA" id="ARBA00022695"/>
    </source>
</evidence>
<dbReference type="Proteomes" id="UP000256328">
    <property type="component" value="Unassembled WGS sequence"/>
</dbReference>
<keyword evidence="12" id="KW-1185">Reference proteome</keyword>
<dbReference type="GO" id="GO:0003723">
    <property type="term" value="F:RNA binding"/>
    <property type="evidence" value="ECO:0007669"/>
    <property type="project" value="UniProtKB-KW"/>
</dbReference>
<dbReference type="PANTHER" id="PTHR23079">
    <property type="entry name" value="RNA-DEPENDENT RNA POLYMERASE"/>
    <property type="match status" value="1"/>
</dbReference>
<comment type="caution">
    <text evidence="11">The sequence shown here is derived from an EMBL/GenBank/DDBJ whole genome shotgun (WGS) entry which is preliminary data.</text>
</comment>
<dbReference type="InterPro" id="IPR000504">
    <property type="entry name" value="RRM_dom"/>
</dbReference>
<comment type="similarity">
    <text evidence="1 8">Belongs to the RdRP family.</text>
</comment>
<accession>A0A3D8QHK6</accession>
<evidence type="ECO:0000256" key="9">
    <source>
        <dbReference type="SAM" id="MobiDB-lite"/>
    </source>
</evidence>
<dbReference type="Pfam" id="PF26253">
    <property type="entry name" value="RdRP_head"/>
    <property type="match status" value="1"/>
</dbReference>
<evidence type="ECO:0000256" key="6">
    <source>
        <dbReference type="ARBA" id="ARBA00023158"/>
    </source>
</evidence>